<dbReference type="Pfam" id="PF00210">
    <property type="entry name" value="Ferritin"/>
    <property type="match status" value="1"/>
</dbReference>
<dbReference type="Proteomes" id="UP000501076">
    <property type="component" value="Plasmid pFDU301A"/>
</dbReference>
<protein>
    <submittedName>
        <fullName evidence="4">DNA starvation/stationary phase protection protein</fullName>
    </submittedName>
</protein>
<proteinExistence type="inferred from homology"/>
<dbReference type="InterPro" id="IPR012347">
    <property type="entry name" value="Ferritin-like"/>
</dbReference>
<evidence type="ECO:0000313" key="5">
    <source>
        <dbReference type="Proteomes" id="UP000501076"/>
    </source>
</evidence>
<sequence length="153" mass="17913">MRGDVLVSNQLHTFLNQQVANFAVLTEKLHHFHYYVNGTSFFTLHNELREEFKYSFERVDDFSERLLMVGGKPITSLKEYLEHTTLVENQKEFKDAQSMLETVIKDYTQLVSELKTGIELADAANDPVSEDFFIGIITYFEDRIWQFKSFLGK</sequence>
<dbReference type="PRINTS" id="PR01346">
    <property type="entry name" value="HELNAPAPROT"/>
</dbReference>
<name>A0A6M6E8W3_PRIMG</name>
<reference evidence="4 5" key="1">
    <citation type="submission" date="2019-10" db="EMBL/GenBank/DDBJ databases">
        <title>Complete genome sequences for adaption low water activity.</title>
        <authorList>
            <person name="Zhao L."/>
            <person name="Zhong J."/>
        </authorList>
    </citation>
    <scope>NUCLEOTIDE SEQUENCE [LARGE SCALE GENOMIC DNA]</scope>
    <source>
        <strain evidence="4 5">FDU301</strain>
        <plasmid evidence="5">pfdu301a</plasmid>
    </source>
</reference>
<evidence type="ECO:0000256" key="2">
    <source>
        <dbReference type="RuleBase" id="RU003875"/>
    </source>
</evidence>
<dbReference type="EMBL" id="CP045273">
    <property type="protein sequence ID" value="QJX80997.1"/>
    <property type="molecule type" value="Genomic_DNA"/>
</dbReference>
<feature type="domain" description="Ferritin/DPS" evidence="3">
    <location>
        <begin position="15"/>
        <end position="153"/>
    </location>
</feature>
<dbReference type="PANTHER" id="PTHR42932:SF1">
    <property type="entry name" value="GENERAL STRESS PROTEIN 20U"/>
    <property type="match status" value="1"/>
</dbReference>
<dbReference type="CDD" id="cd01043">
    <property type="entry name" value="DPS"/>
    <property type="match status" value="1"/>
</dbReference>
<dbReference type="GO" id="GO:0008199">
    <property type="term" value="F:ferric iron binding"/>
    <property type="evidence" value="ECO:0007669"/>
    <property type="project" value="InterPro"/>
</dbReference>
<dbReference type="InterPro" id="IPR009078">
    <property type="entry name" value="Ferritin-like_SF"/>
</dbReference>
<accession>A0A6M6E8W3</accession>
<dbReference type="AlphaFoldDB" id="A0A6M6E8W3"/>
<geneLocation type="plasmid" evidence="5">
    <name>pfdu301a</name>
</geneLocation>
<organism evidence="4 5">
    <name type="scientific">Priestia megaterium</name>
    <name type="common">Bacillus megaterium</name>
    <dbReference type="NCBI Taxonomy" id="1404"/>
    <lineage>
        <taxon>Bacteria</taxon>
        <taxon>Bacillati</taxon>
        <taxon>Bacillota</taxon>
        <taxon>Bacilli</taxon>
        <taxon>Bacillales</taxon>
        <taxon>Bacillaceae</taxon>
        <taxon>Priestia</taxon>
    </lineage>
</organism>
<dbReference type="InterPro" id="IPR008331">
    <property type="entry name" value="Ferritin_DPS_dom"/>
</dbReference>
<dbReference type="InterPro" id="IPR002177">
    <property type="entry name" value="DPS_DNA-bd"/>
</dbReference>
<evidence type="ECO:0000259" key="3">
    <source>
        <dbReference type="Pfam" id="PF00210"/>
    </source>
</evidence>
<evidence type="ECO:0000256" key="1">
    <source>
        <dbReference type="ARBA" id="ARBA00009497"/>
    </source>
</evidence>
<evidence type="ECO:0000313" key="4">
    <source>
        <dbReference type="EMBL" id="QJX80997.1"/>
    </source>
</evidence>
<gene>
    <name evidence="4" type="ORF">FDZ14_33445</name>
</gene>
<dbReference type="Gene3D" id="1.20.1260.10">
    <property type="match status" value="1"/>
</dbReference>
<dbReference type="SUPFAM" id="SSF47240">
    <property type="entry name" value="Ferritin-like"/>
    <property type="match status" value="1"/>
</dbReference>
<dbReference type="PIRSF" id="PIRSF005900">
    <property type="entry name" value="Dps"/>
    <property type="match status" value="1"/>
</dbReference>
<dbReference type="PANTHER" id="PTHR42932">
    <property type="entry name" value="GENERAL STRESS PROTEIN 20U"/>
    <property type="match status" value="1"/>
</dbReference>
<keyword evidence="4" id="KW-0614">Plasmid</keyword>
<comment type="similarity">
    <text evidence="1 2">Belongs to the Dps family.</text>
</comment>